<accession>A0ABS8X9T8</accession>
<dbReference type="Proteomes" id="UP001201463">
    <property type="component" value="Unassembled WGS sequence"/>
</dbReference>
<evidence type="ECO:0000313" key="1">
    <source>
        <dbReference type="EMBL" id="MCE4535915.1"/>
    </source>
</evidence>
<name>A0ABS8X9T8_9BURK</name>
<dbReference type="RefSeq" id="WP_233388724.1">
    <property type="nucleotide sequence ID" value="NZ_JAJTWT010000001.1"/>
</dbReference>
<protein>
    <submittedName>
        <fullName evidence="1">Uncharacterized protein</fullName>
    </submittedName>
</protein>
<gene>
    <name evidence="1" type="ORF">LXT12_01405</name>
</gene>
<evidence type="ECO:0000313" key="2">
    <source>
        <dbReference type="Proteomes" id="UP001201463"/>
    </source>
</evidence>
<comment type="caution">
    <text evidence="1">The sequence shown here is derived from an EMBL/GenBank/DDBJ whole genome shotgun (WGS) entry which is preliminary data.</text>
</comment>
<dbReference type="EMBL" id="JAJTWT010000001">
    <property type="protein sequence ID" value="MCE4535915.1"/>
    <property type="molecule type" value="Genomic_DNA"/>
</dbReference>
<reference evidence="1 2" key="1">
    <citation type="submission" date="2021-12" db="EMBL/GenBank/DDBJ databases">
        <title>Genome seq of p7.</title>
        <authorList>
            <person name="Seo T."/>
        </authorList>
    </citation>
    <scope>NUCLEOTIDE SEQUENCE [LARGE SCALE GENOMIC DNA]</scope>
    <source>
        <strain evidence="1 2">P7</strain>
    </source>
</reference>
<sequence length="85" mass="9248">MSTKCTIFYREPTDNEPRIHIYDDALEGLGTDEPDVYVQLDGVLNVQLETLGSGRSSLTFRLPRKTAAALGLIPAAGEASERKAP</sequence>
<proteinExistence type="predicted"/>
<organism evidence="1 2">
    <name type="scientific">Pelomonas caseinilytica</name>
    <dbReference type="NCBI Taxonomy" id="2906763"/>
    <lineage>
        <taxon>Bacteria</taxon>
        <taxon>Pseudomonadati</taxon>
        <taxon>Pseudomonadota</taxon>
        <taxon>Betaproteobacteria</taxon>
        <taxon>Burkholderiales</taxon>
        <taxon>Sphaerotilaceae</taxon>
        <taxon>Roseateles</taxon>
    </lineage>
</organism>
<keyword evidence="2" id="KW-1185">Reference proteome</keyword>